<dbReference type="GeneID" id="103501349"/>
<evidence type="ECO:0000256" key="4">
    <source>
        <dbReference type="ARBA" id="ARBA00022692"/>
    </source>
</evidence>
<evidence type="ECO:0000256" key="1">
    <source>
        <dbReference type="ARBA" id="ARBA00022448"/>
    </source>
</evidence>
<feature type="region of interest" description="Disordered" evidence="15">
    <location>
        <begin position="212"/>
        <end position="249"/>
    </location>
</feature>
<evidence type="ECO:0000256" key="10">
    <source>
        <dbReference type="ARBA" id="ARBA00023136"/>
    </source>
</evidence>
<feature type="compositionally biased region" description="Basic and acidic residues" evidence="15">
    <location>
        <begin position="217"/>
        <end position="227"/>
    </location>
</feature>
<name>A0A1S3CIG9_CUCME</name>
<keyword evidence="1" id="KW-0813">Transport</keyword>
<dbReference type="FunCoup" id="A0A1S3CIG9">
    <property type="interactions" value="1946"/>
</dbReference>
<evidence type="ECO:0000256" key="7">
    <source>
        <dbReference type="ARBA" id="ARBA00022927"/>
    </source>
</evidence>
<dbReference type="OrthoDB" id="533763at2759"/>
<evidence type="ECO:0000256" key="15">
    <source>
        <dbReference type="SAM" id="MobiDB-lite"/>
    </source>
</evidence>
<dbReference type="GO" id="GO:0009535">
    <property type="term" value="C:chloroplast thylakoid membrane"/>
    <property type="evidence" value="ECO:0007669"/>
    <property type="project" value="TreeGrafter"/>
</dbReference>
<evidence type="ECO:0000256" key="3">
    <source>
        <dbReference type="ARBA" id="ARBA00022640"/>
    </source>
</evidence>
<keyword evidence="3" id="KW-0934">Plastid</keyword>
<evidence type="ECO:0000256" key="2">
    <source>
        <dbReference type="ARBA" id="ARBA00022528"/>
    </source>
</evidence>
<dbReference type="InterPro" id="IPR006636">
    <property type="entry name" value="STI1_HS-bd"/>
</dbReference>
<dbReference type="InParanoid" id="A0A1S3CIG9"/>
<evidence type="ECO:0000256" key="9">
    <source>
        <dbReference type="ARBA" id="ARBA00022989"/>
    </source>
</evidence>
<evidence type="ECO:0000313" key="18">
    <source>
        <dbReference type="RefSeq" id="XP_008463124.1"/>
    </source>
</evidence>
<evidence type="ECO:0000256" key="12">
    <source>
        <dbReference type="ARBA" id="ARBA00060470"/>
    </source>
</evidence>
<reference evidence="18" key="1">
    <citation type="submission" date="2025-08" db="UniProtKB">
        <authorList>
            <consortium name="RefSeq"/>
        </authorList>
    </citation>
    <scope>IDENTIFICATION</scope>
    <source>
        <tissue evidence="18">Stem</tissue>
    </source>
</reference>
<dbReference type="Pfam" id="PF17830">
    <property type="entry name" value="STI1-HOP_DP"/>
    <property type="match status" value="1"/>
</dbReference>
<keyword evidence="17" id="KW-1185">Reference proteome</keyword>
<dbReference type="GO" id="GO:0009706">
    <property type="term" value="C:chloroplast inner membrane"/>
    <property type="evidence" value="ECO:0007669"/>
    <property type="project" value="UniProtKB-SubCell"/>
</dbReference>
<dbReference type="InterPro" id="IPR041243">
    <property type="entry name" value="STI1/HOP_DP"/>
</dbReference>
<dbReference type="SMR" id="A0A1S3CIG9"/>
<comment type="function">
    <text evidence="11">Involved in protein precursor import into chloroplasts. Part of the motor complex consisting of a co-chaperone (TIC40) and a chaperone (HSP93) associated with the import channel (TIC110). Causes the release of bound transit peptides from TIC110 and stimulates ATP hydrolysis by HSP93. Involved in reinsertion of proteins from the chloroplast stroma into the inner membrane.</text>
</comment>
<organism evidence="17 18">
    <name type="scientific">Cucumis melo</name>
    <name type="common">Muskmelon</name>
    <dbReference type="NCBI Taxonomy" id="3656"/>
    <lineage>
        <taxon>Eukaryota</taxon>
        <taxon>Viridiplantae</taxon>
        <taxon>Streptophyta</taxon>
        <taxon>Embryophyta</taxon>
        <taxon>Tracheophyta</taxon>
        <taxon>Spermatophyta</taxon>
        <taxon>Magnoliopsida</taxon>
        <taxon>eudicotyledons</taxon>
        <taxon>Gunneridae</taxon>
        <taxon>Pentapetalae</taxon>
        <taxon>rosids</taxon>
        <taxon>fabids</taxon>
        <taxon>Cucurbitales</taxon>
        <taxon>Cucurbitaceae</taxon>
        <taxon>Benincaseae</taxon>
        <taxon>Cucumis</taxon>
    </lineage>
</organism>
<comment type="subcellular location">
    <subcellularLocation>
        <location evidence="12">Plastid</location>
        <location evidence="12">Chloroplast inner membrane</location>
        <topology evidence="12">Single-pass membrane protein</topology>
    </subcellularLocation>
</comment>
<evidence type="ECO:0000313" key="17">
    <source>
        <dbReference type="Proteomes" id="UP001652600"/>
    </source>
</evidence>
<evidence type="ECO:0000256" key="11">
    <source>
        <dbReference type="ARBA" id="ARBA00056414"/>
    </source>
</evidence>
<keyword evidence="5" id="KW-0677">Repeat</keyword>
<dbReference type="GO" id="GO:0009658">
    <property type="term" value="P:chloroplast organization"/>
    <property type="evidence" value="ECO:0007669"/>
    <property type="project" value="TreeGrafter"/>
</dbReference>
<dbReference type="Gene3D" id="1.10.260.100">
    <property type="match status" value="1"/>
</dbReference>
<keyword evidence="7" id="KW-0653">Protein transport</keyword>
<keyword evidence="4" id="KW-0812">Transmembrane</keyword>
<dbReference type="FunFam" id="1.10.260.100:FF:000008">
    <property type="entry name" value="Protein TIC 40, chloroplastic"/>
    <property type="match status" value="1"/>
</dbReference>
<keyword evidence="8" id="KW-0809">Transit peptide</keyword>
<keyword evidence="2" id="KW-0150">Chloroplast</keyword>
<dbReference type="AlphaFoldDB" id="A0A1S3CIG9"/>
<keyword evidence="6" id="KW-1001">Plastid inner membrane</keyword>
<keyword evidence="10" id="KW-0472">Membrane</keyword>
<accession>A0A1S3CIG9</accession>
<proteinExistence type="predicted"/>
<evidence type="ECO:0000256" key="8">
    <source>
        <dbReference type="ARBA" id="ARBA00022946"/>
    </source>
</evidence>
<gene>
    <name evidence="18" type="primary">LOC103501349</name>
</gene>
<keyword evidence="9" id="KW-1133">Transmembrane helix</keyword>
<dbReference type="KEGG" id="cmo:103501349"/>
<dbReference type="Proteomes" id="UP001652600">
    <property type="component" value="Chromosome 9"/>
</dbReference>
<dbReference type="SMART" id="SM00727">
    <property type="entry name" value="STI1"/>
    <property type="match status" value="2"/>
</dbReference>
<dbReference type="eggNOG" id="KOG1308">
    <property type="taxonomic scope" value="Eukaryota"/>
</dbReference>
<feature type="domain" description="STI1" evidence="16">
    <location>
        <begin position="356"/>
        <end position="395"/>
    </location>
</feature>
<evidence type="ECO:0000259" key="16">
    <source>
        <dbReference type="SMART" id="SM00727"/>
    </source>
</evidence>
<evidence type="ECO:0000256" key="5">
    <source>
        <dbReference type="ARBA" id="ARBA00022737"/>
    </source>
</evidence>
<dbReference type="InterPro" id="IPR038108">
    <property type="entry name" value="RPN13_DEUBAD_sf"/>
</dbReference>
<dbReference type="Gene3D" id="1.10.2020.20">
    <property type="match status" value="1"/>
</dbReference>
<dbReference type="GO" id="GO:0045037">
    <property type="term" value="P:protein import into chloroplast stroma"/>
    <property type="evidence" value="ECO:0007669"/>
    <property type="project" value="TreeGrafter"/>
</dbReference>
<dbReference type="RefSeq" id="XP_008463124.1">
    <property type="nucleotide sequence ID" value="XM_008464902.3"/>
</dbReference>
<evidence type="ECO:0000256" key="14">
    <source>
        <dbReference type="ARBA" id="ARBA00082202"/>
    </source>
</evidence>
<evidence type="ECO:0000256" key="13">
    <source>
        <dbReference type="ARBA" id="ARBA00070821"/>
    </source>
</evidence>
<sequence length="419" mass="45909">MDRLNLALTSPPKFLFLTYSSASSISTPSRTNQLCATRRLSSSRIKSPPRILASALNRRPNHRILVAERFATVSSSTTSNDSSSVGVPSVSIPPPSSYVGSPLFWVGVGVGLSALFTWVASYLKKYAMQQAFKTMMSQMNSQNSPMSNPKLSSGSPFPIPPTFATGTTVTPSVSEPAASIDVTATKVEEEPVTNVKTGTENMEAKKFAFVDVSPEETDQKSPFKEDATDADVSKSAQPTEELPQNGAASKQAYIGSDGSQFSRKPGSVLSVEAVEKMMEDPTVQKMIYPHLPEEMRNPETFKWMMQNPLYRQQLEEMLNNMSGSPQWDGRLMDSLKNFDLSSPEVKQQFDQIGLTPEEVISKIMANPEIAMAFQNPRVQAAIMDCSQNPLSITKYQNDKEVMDVFNKISELFPGVSGAP</sequence>
<evidence type="ECO:0000256" key="6">
    <source>
        <dbReference type="ARBA" id="ARBA00022780"/>
    </source>
</evidence>
<feature type="domain" description="STI1" evidence="16">
    <location>
        <begin position="280"/>
        <end position="314"/>
    </location>
</feature>
<protein>
    <recommendedName>
        <fullName evidence="13">Protein TIC 40, chloroplastic</fullName>
    </recommendedName>
    <alternativeName>
        <fullName evidence="14">Translocon at the inner envelope membrane of chloroplasts 40</fullName>
    </alternativeName>
</protein>
<dbReference type="PANTHER" id="PTHR47296:SF1">
    <property type="entry name" value="PROTEIN TIC 40, CHLOROPLASTIC"/>
    <property type="match status" value="1"/>
</dbReference>
<dbReference type="PANTHER" id="PTHR47296">
    <property type="entry name" value="PROTEIN TIC 40, CHLOROPLASTIC"/>
    <property type="match status" value="1"/>
</dbReference>